<keyword evidence="2" id="KW-0472">Membrane</keyword>
<keyword evidence="2" id="KW-0812">Transmembrane</keyword>
<dbReference type="EMBL" id="RAWG01000068">
    <property type="protein sequence ID" value="RKH43340.1"/>
    <property type="molecule type" value="Genomic_DNA"/>
</dbReference>
<feature type="non-terminal residue" evidence="3">
    <location>
        <position position="558"/>
    </location>
</feature>
<keyword evidence="4" id="KW-1185">Reference proteome</keyword>
<evidence type="ECO:0000313" key="4">
    <source>
        <dbReference type="Proteomes" id="UP000273405"/>
    </source>
</evidence>
<evidence type="ECO:0000256" key="1">
    <source>
        <dbReference type="SAM" id="MobiDB-lite"/>
    </source>
</evidence>
<feature type="compositionally biased region" description="Low complexity" evidence="1">
    <location>
        <begin position="514"/>
        <end position="547"/>
    </location>
</feature>
<proteinExistence type="predicted"/>
<sequence length="558" mass="58081">MQPARLLRHGGRGRGQALVLFSLTLLLLTLMVLMTLGFGMRAKERVEIQMAADAAAYSQAVSVARTFNAIAVMNRAQIAHMVAMAGTQSLISYSGQQYAVARENGCAIPDAAFSAADDLAGTQTRILQGAAGDLFRAELVLYGNLLGNVLTDQQLADRIVQATGSDLRALPGGAAKSLMEVSGGSGGVDSYDDLMTQERTGTVPATAGAVLPTGGNQGRATLNATMGSLGWTWVHNRPGGSAGFGTGGASGAGAGSFTHYADVSSMDPSTYDTISGRNSWAHDHGASRTFVCPVNGQPVTGTGEGSWVMSDEEQTPQDQHVYSAHPAPGQGTEGTDRVDERHTLGACNVCPGIWPYSVGFNVGLLQGGNPGRNDYGQPKLYAVVSRDYAGPARRARPDPWNLYFQFDFAGVKTDFDNSSPLGRIQPTGREDVQRNQVALSAGLAYYHRPRPAGDGGGWREPPNFLNPFWRATLASAEGTIDDSPAASLSAAGFTEHAAALRQLDAAGFRGGSSTGATGPAAARASALAGPAARAPAASRTTPTCRPWTRPPTTPSPGA</sequence>
<evidence type="ECO:0000313" key="3">
    <source>
        <dbReference type="EMBL" id="RKH43340.1"/>
    </source>
</evidence>
<feature type="transmembrane region" description="Helical" evidence="2">
    <location>
        <begin position="20"/>
        <end position="40"/>
    </location>
</feature>
<dbReference type="Proteomes" id="UP000273405">
    <property type="component" value="Unassembled WGS sequence"/>
</dbReference>
<comment type="caution">
    <text evidence="3">The sequence shown here is derived from an EMBL/GenBank/DDBJ whole genome shotgun (WGS) entry which is preliminary data.</text>
</comment>
<accession>A0A3A8NIZ3</accession>
<organism evidence="3 4">
    <name type="scientific">Corallococcus sicarius</name>
    <dbReference type="NCBI Taxonomy" id="2316726"/>
    <lineage>
        <taxon>Bacteria</taxon>
        <taxon>Pseudomonadati</taxon>
        <taxon>Myxococcota</taxon>
        <taxon>Myxococcia</taxon>
        <taxon>Myxococcales</taxon>
        <taxon>Cystobacterineae</taxon>
        <taxon>Myxococcaceae</taxon>
        <taxon>Corallococcus</taxon>
    </lineage>
</organism>
<evidence type="ECO:0000256" key="2">
    <source>
        <dbReference type="SAM" id="Phobius"/>
    </source>
</evidence>
<dbReference type="OrthoDB" id="5522648at2"/>
<protein>
    <submittedName>
        <fullName evidence="3">Pilus assembly protein</fullName>
    </submittedName>
</protein>
<name>A0A3A8NIZ3_9BACT</name>
<keyword evidence="2" id="KW-1133">Transmembrane helix</keyword>
<reference evidence="4" key="1">
    <citation type="submission" date="2018-09" db="EMBL/GenBank/DDBJ databases">
        <authorList>
            <person name="Livingstone P.G."/>
            <person name="Whitworth D.E."/>
        </authorList>
    </citation>
    <scope>NUCLEOTIDE SEQUENCE [LARGE SCALE GENOMIC DNA]</scope>
    <source>
        <strain evidence="4">CA040B</strain>
    </source>
</reference>
<feature type="region of interest" description="Disordered" evidence="1">
    <location>
        <begin position="511"/>
        <end position="558"/>
    </location>
</feature>
<gene>
    <name evidence="3" type="ORF">D7X12_13415</name>
</gene>
<feature type="compositionally biased region" description="Pro residues" evidence="1">
    <location>
        <begin position="548"/>
        <end position="558"/>
    </location>
</feature>
<dbReference type="AlphaFoldDB" id="A0A3A8NIZ3"/>
<dbReference type="RefSeq" id="WP_120625671.1">
    <property type="nucleotide sequence ID" value="NZ_RAWG01000068.1"/>
</dbReference>